<reference evidence="1" key="1">
    <citation type="submission" date="2020-11" db="EMBL/GenBank/DDBJ databases">
        <authorList>
            <consortium name="DOE Joint Genome Institute"/>
            <person name="Ahrendt S."/>
            <person name="Riley R."/>
            <person name="Andreopoulos W."/>
            <person name="LaButti K."/>
            <person name="Pangilinan J."/>
            <person name="Ruiz-duenas F.J."/>
            <person name="Barrasa J.M."/>
            <person name="Sanchez-Garcia M."/>
            <person name="Camarero S."/>
            <person name="Miyauchi S."/>
            <person name="Serrano A."/>
            <person name="Linde D."/>
            <person name="Babiker R."/>
            <person name="Drula E."/>
            <person name="Ayuso-Fernandez I."/>
            <person name="Pacheco R."/>
            <person name="Padilla G."/>
            <person name="Ferreira P."/>
            <person name="Barriuso J."/>
            <person name="Kellner H."/>
            <person name="Castanera R."/>
            <person name="Alfaro M."/>
            <person name="Ramirez L."/>
            <person name="Pisabarro A.G."/>
            <person name="Kuo A."/>
            <person name="Tritt A."/>
            <person name="Lipzen A."/>
            <person name="He G."/>
            <person name="Yan M."/>
            <person name="Ng V."/>
            <person name="Cullen D."/>
            <person name="Martin F."/>
            <person name="Rosso M.-N."/>
            <person name="Henrissat B."/>
            <person name="Hibbett D."/>
            <person name="Martinez A.T."/>
            <person name="Grigoriev I.V."/>
        </authorList>
    </citation>
    <scope>NUCLEOTIDE SEQUENCE</scope>
    <source>
        <strain evidence="1">AH 44721</strain>
    </source>
</reference>
<keyword evidence="2" id="KW-1185">Reference proteome</keyword>
<accession>A0A9P5N8J8</accession>
<name>A0A9P5N8J8_GYMJU</name>
<proteinExistence type="predicted"/>
<comment type="caution">
    <text evidence="1">The sequence shown here is derived from an EMBL/GenBank/DDBJ whole genome shotgun (WGS) entry which is preliminary data.</text>
</comment>
<dbReference type="Proteomes" id="UP000724874">
    <property type="component" value="Unassembled WGS sequence"/>
</dbReference>
<evidence type="ECO:0000313" key="1">
    <source>
        <dbReference type="EMBL" id="KAF8873805.1"/>
    </source>
</evidence>
<dbReference type="AlphaFoldDB" id="A0A9P5N8J8"/>
<evidence type="ECO:0000313" key="2">
    <source>
        <dbReference type="Proteomes" id="UP000724874"/>
    </source>
</evidence>
<sequence>ANGLAWDENADNSSVTDVEWSRISDEYTNGLTAGYATVGVPLGHQLGLLRGVSSVLLSFLKDSSDPSPSPSPQSQRQALLVEAQDIASQLARVRFSDIVPRDLEAEQHAREHLEKEDGADENEETARRREMEGIEDMLANLGASGRPRIHQGGRLDRLAVLAERLGLSLGIDLKAIALPHG</sequence>
<dbReference type="EMBL" id="JADNYJ010000228">
    <property type="protein sequence ID" value="KAF8873805.1"/>
    <property type="molecule type" value="Genomic_DNA"/>
</dbReference>
<protein>
    <recommendedName>
        <fullName evidence="3">Protein YAE1</fullName>
    </recommendedName>
</protein>
<gene>
    <name evidence="1" type="ORF">CPB84DRAFT_1798140</name>
</gene>
<dbReference type="OrthoDB" id="20086at2759"/>
<evidence type="ECO:0008006" key="3">
    <source>
        <dbReference type="Google" id="ProtNLM"/>
    </source>
</evidence>
<organism evidence="1 2">
    <name type="scientific">Gymnopilus junonius</name>
    <name type="common">Spectacular rustgill mushroom</name>
    <name type="synonym">Gymnopilus spectabilis subsp. junonius</name>
    <dbReference type="NCBI Taxonomy" id="109634"/>
    <lineage>
        <taxon>Eukaryota</taxon>
        <taxon>Fungi</taxon>
        <taxon>Dikarya</taxon>
        <taxon>Basidiomycota</taxon>
        <taxon>Agaricomycotina</taxon>
        <taxon>Agaricomycetes</taxon>
        <taxon>Agaricomycetidae</taxon>
        <taxon>Agaricales</taxon>
        <taxon>Agaricineae</taxon>
        <taxon>Hymenogastraceae</taxon>
        <taxon>Gymnopilus</taxon>
    </lineage>
</organism>
<feature type="non-terminal residue" evidence="1">
    <location>
        <position position="181"/>
    </location>
</feature>